<accession>A0A8J3YAM0</accession>
<dbReference type="Gene3D" id="3.40.50.2300">
    <property type="match status" value="1"/>
</dbReference>
<evidence type="ECO:0000259" key="7">
    <source>
        <dbReference type="PROSITE" id="PS50110"/>
    </source>
</evidence>
<keyword evidence="1 5" id="KW-0597">Phosphoprotein</keyword>
<dbReference type="InterPro" id="IPR011006">
    <property type="entry name" value="CheY-like_superfamily"/>
</dbReference>
<dbReference type="Pfam" id="PF00072">
    <property type="entry name" value="Response_reg"/>
    <property type="match status" value="1"/>
</dbReference>
<feature type="domain" description="HTH luxR-type" evidence="6">
    <location>
        <begin position="148"/>
        <end position="213"/>
    </location>
</feature>
<dbReference type="InterPro" id="IPR000792">
    <property type="entry name" value="Tscrpt_reg_LuxR_C"/>
</dbReference>
<keyword evidence="4" id="KW-0804">Transcription</keyword>
<dbReference type="PANTHER" id="PTHR43214:SF24">
    <property type="entry name" value="TRANSCRIPTIONAL REGULATORY PROTEIN NARL-RELATED"/>
    <property type="match status" value="1"/>
</dbReference>
<dbReference type="PANTHER" id="PTHR43214">
    <property type="entry name" value="TWO-COMPONENT RESPONSE REGULATOR"/>
    <property type="match status" value="1"/>
</dbReference>
<dbReference type="GO" id="GO:0003677">
    <property type="term" value="F:DNA binding"/>
    <property type="evidence" value="ECO:0007669"/>
    <property type="project" value="UniProtKB-KW"/>
</dbReference>
<proteinExistence type="predicted"/>
<feature type="domain" description="Response regulatory" evidence="7">
    <location>
        <begin position="4"/>
        <end position="120"/>
    </location>
</feature>
<dbReference type="PRINTS" id="PR00038">
    <property type="entry name" value="HTHLUXR"/>
</dbReference>
<dbReference type="EMBL" id="BOOY01000028">
    <property type="protein sequence ID" value="GIJ04490.1"/>
    <property type="molecule type" value="Genomic_DNA"/>
</dbReference>
<dbReference type="SUPFAM" id="SSF46894">
    <property type="entry name" value="C-terminal effector domain of the bipartite response regulators"/>
    <property type="match status" value="1"/>
</dbReference>
<keyword evidence="2" id="KW-0805">Transcription regulation</keyword>
<dbReference type="GO" id="GO:0006355">
    <property type="term" value="P:regulation of DNA-templated transcription"/>
    <property type="evidence" value="ECO:0007669"/>
    <property type="project" value="InterPro"/>
</dbReference>
<dbReference type="Pfam" id="PF00196">
    <property type="entry name" value="GerE"/>
    <property type="match status" value="1"/>
</dbReference>
<dbReference type="PROSITE" id="PS50043">
    <property type="entry name" value="HTH_LUXR_2"/>
    <property type="match status" value="1"/>
</dbReference>
<dbReference type="InterPro" id="IPR039420">
    <property type="entry name" value="WalR-like"/>
</dbReference>
<evidence type="ECO:0000313" key="8">
    <source>
        <dbReference type="EMBL" id="GIJ04490.1"/>
    </source>
</evidence>
<reference evidence="8" key="1">
    <citation type="submission" date="2021-01" db="EMBL/GenBank/DDBJ databases">
        <title>Whole genome shotgun sequence of Spirilliplanes yamanashiensis NBRC 15828.</title>
        <authorList>
            <person name="Komaki H."/>
            <person name="Tamura T."/>
        </authorList>
    </citation>
    <scope>NUCLEOTIDE SEQUENCE</scope>
    <source>
        <strain evidence="8">NBRC 15828</strain>
    </source>
</reference>
<evidence type="ECO:0000313" key="9">
    <source>
        <dbReference type="Proteomes" id="UP000652013"/>
    </source>
</evidence>
<organism evidence="8 9">
    <name type="scientific">Spirilliplanes yamanashiensis</name>
    <dbReference type="NCBI Taxonomy" id="42233"/>
    <lineage>
        <taxon>Bacteria</taxon>
        <taxon>Bacillati</taxon>
        <taxon>Actinomycetota</taxon>
        <taxon>Actinomycetes</taxon>
        <taxon>Micromonosporales</taxon>
        <taxon>Micromonosporaceae</taxon>
        <taxon>Spirilliplanes</taxon>
    </lineage>
</organism>
<dbReference type="GO" id="GO:0000160">
    <property type="term" value="P:phosphorelay signal transduction system"/>
    <property type="evidence" value="ECO:0007669"/>
    <property type="project" value="InterPro"/>
</dbReference>
<dbReference type="AlphaFoldDB" id="A0A8J3YAM0"/>
<dbReference type="SMART" id="SM00421">
    <property type="entry name" value="HTH_LUXR"/>
    <property type="match status" value="1"/>
</dbReference>
<dbReference type="PROSITE" id="PS50110">
    <property type="entry name" value="RESPONSE_REGULATORY"/>
    <property type="match status" value="1"/>
</dbReference>
<dbReference type="PROSITE" id="PS00622">
    <property type="entry name" value="HTH_LUXR_1"/>
    <property type="match status" value="1"/>
</dbReference>
<dbReference type="Proteomes" id="UP000652013">
    <property type="component" value="Unassembled WGS sequence"/>
</dbReference>
<dbReference type="InterPro" id="IPR016032">
    <property type="entry name" value="Sig_transdc_resp-reg_C-effctor"/>
</dbReference>
<dbReference type="RefSeq" id="WP_203939729.1">
    <property type="nucleotide sequence ID" value="NZ_BAAAGJ010000005.1"/>
</dbReference>
<evidence type="ECO:0000256" key="4">
    <source>
        <dbReference type="ARBA" id="ARBA00023163"/>
    </source>
</evidence>
<evidence type="ECO:0000256" key="2">
    <source>
        <dbReference type="ARBA" id="ARBA00023015"/>
    </source>
</evidence>
<evidence type="ECO:0000256" key="3">
    <source>
        <dbReference type="ARBA" id="ARBA00023125"/>
    </source>
</evidence>
<dbReference type="CDD" id="cd06170">
    <property type="entry name" value="LuxR_C_like"/>
    <property type="match status" value="1"/>
</dbReference>
<evidence type="ECO:0000256" key="5">
    <source>
        <dbReference type="PROSITE-ProRule" id="PRU00169"/>
    </source>
</evidence>
<dbReference type="SMART" id="SM00448">
    <property type="entry name" value="REC"/>
    <property type="match status" value="1"/>
</dbReference>
<dbReference type="InterPro" id="IPR001789">
    <property type="entry name" value="Sig_transdc_resp-reg_receiver"/>
</dbReference>
<evidence type="ECO:0000259" key="6">
    <source>
        <dbReference type="PROSITE" id="PS50043"/>
    </source>
</evidence>
<dbReference type="CDD" id="cd17535">
    <property type="entry name" value="REC_NarL-like"/>
    <property type="match status" value="1"/>
</dbReference>
<protein>
    <submittedName>
        <fullName evidence="8">DNA-binding response regulator</fullName>
    </submittedName>
</protein>
<keyword evidence="9" id="KW-1185">Reference proteome</keyword>
<feature type="modified residue" description="4-aspartylphosphate" evidence="5">
    <location>
        <position position="55"/>
    </location>
</feature>
<sequence>MSTRIVLADDEAMIRAGLRMLLEAQPGLAVVGEAADGLEAVEVAARTRPDVVLMDIRMPRLDGIEAARRIIAARPETRVLMVTTFDEDEHVAAAVRAGVNGFLLKVSPPEQLLDAVRAVAAGNGLLDPAVTMRVIRSLAAAPQPDAARAARLAALTDRETDVLRLVARGLSNAEIAAALFLGEATVKTYLSRMLTKLDLRDRVQAVAFAYESGLVRPGTGGPI</sequence>
<comment type="caution">
    <text evidence="8">The sequence shown here is derived from an EMBL/GenBank/DDBJ whole genome shotgun (WGS) entry which is preliminary data.</text>
</comment>
<keyword evidence="3 8" id="KW-0238">DNA-binding</keyword>
<dbReference type="SUPFAM" id="SSF52172">
    <property type="entry name" value="CheY-like"/>
    <property type="match status" value="1"/>
</dbReference>
<dbReference type="InterPro" id="IPR058245">
    <property type="entry name" value="NreC/VraR/RcsB-like_REC"/>
</dbReference>
<gene>
    <name evidence="8" type="ORF">Sya03_38420</name>
</gene>
<evidence type="ECO:0000256" key="1">
    <source>
        <dbReference type="ARBA" id="ARBA00022553"/>
    </source>
</evidence>
<name>A0A8J3YAM0_9ACTN</name>